<evidence type="ECO:0000259" key="8">
    <source>
        <dbReference type="Pfam" id="PF22466"/>
    </source>
</evidence>
<comment type="function">
    <text evidence="5">Required for correct functioning of the GINS complex, a complex that plays an essential role in the initiation of DNA replication, and progression of DNA replication forks. GINS complex is a core component of CDC45-MCM-GINS (CMG) helicase, the molecular machine that unwinds template DNA during replication, and around which the replisome is built.</text>
</comment>
<dbReference type="Pfam" id="PF22466">
    <property type="entry name" value="PSF3_N"/>
    <property type="match status" value="1"/>
</dbReference>
<keyword evidence="10" id="KW-1185">Reference proteome</keyword>
<dbReference type="GO" id="GO:0000811">
    <property type="term" value="C:GINS complex"/>
    <property type="evidence" value="ECO:0007669"/>
    <property type="project" value="UniProtKB-UniRule"/>
</dbReference>
<feature type="domain" description="GINS subunit" evidence="7">
    <location>
        <begin position="72"/>
        <end position="162"/>
    </location>
</feature>
<dbReference type="Proteomes" id="UP001233999">
    <property type="component" value="Unassembled WGS sequence"/>
</dbReference>
<protein>
    <recommendedName>
        <fullName evidence="6">DNA replication complex GINS protein PSF3</fullName>
    </recommendedName>
</protein>
<dbReference type="CDD" id="cd21693">
    <property type="entry name" value="GINS_B_Psf3"/>
    <property type="match status" value="1"/>
</dbReference>
<evidence type="ECO:0000313" key="9">
    <source>
        <dbReference type="EMBL" id="KAJ9579612.1"/>
    </source>
</evidence>
<comment type="subunit">
    <text evidence="6">Component of the GINS complex.</text>
</comment>
<dbReference type="SUPFAM" id="SSF160059">
    <property type="entry name" value="PriA/YqbF domain"/>
    <property type="match status" value="1"/>
</dbReference>
<dbReference type="InterPro" id="IPR010492">
    <property type="entry name" value="GINS_Psf3"/>
</dbReference>
<evidence type="ECO:0000256" key="3">
    <source>
        <dbReference type="ARBA" id="ARBA00022705"/>
    </source>
</evidence>
<dbReference type="SUPFAM" id="SSF158573">
    <property type="entry name" value="GINS helical bundle-like"/>
    <property type="match status" value="1"/>
</dbReference>
<dbReference type="InterPro" id="IPR038437">
    <property type="entry name" value="GINS_Psf3_sf"/>
</dbReference>
<organism evidence="9 10">
    <name type="scientific">Diploptera punctata</name>
    <name type="common">Pacific beetle cockroach</name>
    <dbReference type="NCBI Taxonomy" id="6984"/>
    <lineage>
        <taxon>Eukaryota</taxon>
        <taxon>Metazoa</taxon>
        <taxon>Ecdysozoa</taxon>
        <taxon>Arthropoda</taxon>
        <taxon>Hexapoda</taxon>
        <taxon>Insecta</taxon>
        <taxon>Pterygota</taxon>
        <taxon>Neoptera</taxon>
        <taxon>Polyneoptera</taxon>
        <taxon>Dictyoptera</taxon>
        <taxon>Blattodea</taxon>
        <taxon>Blaberoidea</taxon>
        <taxon>Blaberidae</taxon>
        <taxon>Diplopterinae</taxon>
        <taxon>Diploptera</taxon>
    </lineage>
</organism>
<comment type="caution">
    <text evidence="9">The sequence shown here is derived from an EMBL/GenBank/DDBJ whole genome shotgun (WGS) entry which is preliminary data.</text>
</comment>
<keyword evidence="4 6" id="KW-0539">Nucleus</keyword>
<comment type="subcellular location">
    <subcellularLocation>
        <location evidence="1 6">Nucleus</location>
    </subcellularLocation>
</comment>
<evidence type="ECO:0000313" key="10">
    <source>
        <dbReference type="Proteomes" id="UP001233999"/>
    </source>
</evidence>
<evidence type="ECO:0000256" key="2">
    <source>
        <dbReference type="ARBA" id="ARBA00006343"/>
    </source>
</evidence>
<evidence type="ECO:0000256" key="5">
    <source>
        <dbReference type="ARBA" id="ARBA00045258"/>
    </source>
</evidence>
<keyword evidence="3 6" id="KW-0235">DNA replication</keyword>
<dbReference type="CDD" id="cd11713">
    <property type="entry name" value="GINS_A_psf3"/>
    <property type="match status" value="1"/>
</dbReference>
<dbReference type="PANTHER" id="PTHR22768:SF0">
    <property type="entry name" value="DNA REPLICATION COMPLEX GINS PROTEIN PSF3"/>
    <property type="match status" value="1"/>
</dbReference>
<comment type="function">
    <text evidence="6">The GINS complex plays an essential role in the initiation of DNA replication.</text>
</comment>
<dbReference type="Pfam" id="PF05916">
    <property type="entry name" value="Sld5"/>
    <property type="match status" value="1"/>
</dbReference>
<sequence length="189" mass="21699">MKYLRPLTPNYFSIDDIFATQERLPCKFLVPVHRLGFLDPSSENEDLAEGTSLELPLWLHRVHLQHSGDIWEILKADASVVDLHKLSIYFYDFGIYLSKMGHRESAAIAVTLPQTFKERFRQVMDWAHNSGTDPTVAQGLDNLERILFQEGHATRVQLDAWLNDGSRKITAADMVINHKKRKRAALDDL</sequence>
<evidence type="ECO:0000259" key="7">
    <source>
        <dbReference type="Pfam" id="PF05916"/>
    </source>
</evidence>
<dbReference type="PANTHER" id="PTHR22768">
    <property type="entry name" value="DNA REPLICATION COMPLEX GINS PROTEIN PSF3"/>
    <property type="match status" value="1"/>
</dbReference>
<evidence type="ECO:0000256" key="4">
    <source>
        <dbReference type="ARBA" id="ARBA00023242"/>
    </source>
</evidence>
<dbReference type="AlphaFoldDB" id="A0AAD8E7L0"/>
<name>A0AAD8E7L0_DIPPU</name>
<gene>
    <name evidence="9" type="ORF">L9F63_004691</name>
</gene>
<dbReference type="InterPro" id="IPR036224">
    <property type="entry name" value="GINS_bundle-like_dom_sf"/>
</dbReference>
<reference evidence="9" key="2">
    <citation type="submission" date="2023-05" db="EMBL/GenBank/DDBJ databases">
        <authorList>
            <person name="Fouks B."/>
        </authorList>
    </citation>
    <scope>NUCLEOTIDE SEQUENCE</scope>
    <source>
        <strain evidence="9">Stay&amp;Tobe</strain>
        <tissue evidence="9">Testes</tissue>
    </source>
</reference>
<dbReference type="InterPro" id="IPR021151">
    <property type="entry name" value="GINS_A"/>
</dbReference>
<comment type="similarity">
    <text evidence="2 6">Belongs to the GINS3/PSF3 family.</text>
</comment>
<dbReference type="InterPro" id="IPR055221">
    <property type="entry name" value="PSF3_N"/>
</dbReference>
<feature type="domain" description="DNA replication complex GINS protein PSF3 N-terminal" evidence="8">
    <location>
        <begin position="12"/>
        <end position="61"/>
    </location>
</feature>
<reference evidence="9" key="1">
    <citation type="journal article" date="2023" name="IScience">
        <title>Live-bearing cockroach genome reveals convergent evolutionary mechanisms linked to viviparity in insects and beyond.</title>
        <authorList>
            <person name="Fouks B."/>
            <person name="Harrison M.C."/>
            <person name="Mikhailova A.A."/>
            <person name="Marchal E."/>
            <person name="English S."/>
            <person name="Carruthers M."/>
            <person name="Jennings E.C."/>
            <person name="Chiamaka E.L."/>
            <person name="Frigard R.A."/>
            <person name="Pippel M."/>
            <person name="Attardo G.M."/>
            <person name="Benoit J.B."/>
            <person name="Bornberg-Bauer E."/>
            <person name="Tobe S.S."/>
        </authorList>
    </citation>
    <scope>NUCLEOTIDE SEQUENCE</scope>
    <source>
        <strain evidence="9">Stay&amp;Tobe</strain>
    </source>
</reference>
<proteinExistence type="inferred from homology"/>
<accession>A0AAD8E7L0</accession>
<dbReference type="Gene3D" id="1.20.58.2050">
    <property type="match status" value="1"/>
</dbReference>
<dbReference type="GO" id="GO:1902975">
    <property type="term" value="P:mitotic DNA replication initiation"/>
    <property type="evidence" value="ECO:0007669"/>
    <property type="project" value="TreeGrafter"/>
</dbReference>
<dbReference type="EMBL" id="JASPKZ010008384">
    <property type="protein sequence ID" value="KAJ9579612.1"/>
    <property type="molecule type" value="Genomic_DNA"/>
</dbReference>
<evidence type="ECO:0000256" key="6">
    <source>
        <dbReference type="RuleBase" id="RU367161"/>
    </source>
</evidence>
<evidence type="ECO:0000256" key="1">
    <source>
        <dbReference type="ARBA" id="ARBA00004123"/>
    </source>
</evidence>